<keyword evidence="3" id="KW-1185">Reference proteome</keyword>
<reference evidence="2" key="2">
    <citation type="submission" date="2020-09" db="EMBL/GenBank/DDBJ databases">
        <authorList>
            <person name="Sun Q."/>
            <person name="Zhou Y."/>
        </authorList>
    </citation>
    <scope>NUCLEOTIDE SEQUENCE</scope>
    <source>
        <strain evidence="2">CGMCC 4.7403</strain>
    </source>
</reference>
<dbReference type="Proteomes" id="UP000603227">
    <property type="component" value="Unassembled WGS sequence"/>
</dbReference>
<dbReference type="EMBL" id="BNAT01000028">
    <property type="protein sequence ID" value="GHE44562.1"/>
    <property type="molecule type" value="Genomic_DNA"/>
</dbReference>
<sequence length="230" mass="25672">MRRLAVSGTYSTGKTTTTIALSHLTGVPRTHARTMREILADALPGKRLEQCTAAELIQLGIRRFTERAVHESHLPDGFLSDGSSLHEWVYGKVRVRAGIHPTDGYEAGEQAPGFYEEVIDAMGAVLKDHARRAYDVFVHLPVEFDLVADGHRPVSKRFRSMSDELLRGTLDELRIPYHVVGGTLEQRLATIVDIFGLPARMSLERAVELARRETADTYRQVSEAAERRPA</sequence>
<dbReference type="Pfam" id="PF13521">
    <property type="entry name" value="AAA_28"/>
    <property type="match status" value="1"/>
</dbReference>
<comment type="caution">
    <text evidence="2">The sequence shown here is derived from an EMBL/GenBank/DDBJ whole genome shotgun (WGS) entry which is preliminary data.</text>
</comment>
<reference evidence="2" key="1">
    <citation type="journal article" date="2014" name="Int. J. Syst. Evol. Microbiol.">
        <title>Complete genome sequence of Corynebacterium casei LMG S-19264T (=DSM 44701T), isolated from a smear-ripened cheese.</title>
        <authorList>
            <consortium name="US DOE Joint Genome Institute (JGI-PGF)"/>
            <person name="Walter F."/>
            <person name="Albersmeier A."/>
            <person name="Kalinowski J."/>
            <person name="Ruckert C."/>
        </authorList>
    </citation>
    <scope>NUCLEOTIDE SEQUENCE</scope>
    <source>
        <strain evidence="2">CGMCC 4.7403</strain>
    </source>
</reference>
<dbReference type="AlphaFoldDB" id="A0A918ZCN8"/>
<dbReference type="Gene3D" id="3.40.50.300">
    <property type="entry name" value="P-loop containing nucleotide triphosphate hydrolases"/>
    <property type="match status" value="1"/>
</dbReference>
<evidence type="ECO:0000259" key="1">
    <source>
        <dbReference type="Pfam" id="PF13521"/>
    </source>
</evidence>
<organism evidence="2 3">
    <name type="scientific">Streptomyces capitiformicae</name>
    <dbReference type="NCBI Taxonomy" id="2014920"/>
    <lineage>
        <taxon>Bacteria</taxon>
        <taxon>Bacillati</taxon>
        <taxon>Actinomycetota</taxon>
        <taxon>Actinomycetes</taxon>
        <taxon>Kitasatosporales</taxon>
        <taxon>Streptomycetaceae</taxon>
        <taxon>Streptomyces</taxon>
    </lineage>
</organism>
<keyword evidence="2" id="KW-0547">Nucleotide-binding</keyword>
<proteinExistence type="predicted"/>
<protein>
    <submittedName>
        <fullName evidence="2">ATP-binding protein</fullName>
    </submittedName>
</protein>
<accession>A0A918ZCN8</accession>
<dbReference type="InterPro" id="IPR027417">
    <property type="entry name" value="P-loop_NTPase"/>
</dbReference>
<feature type="domain" description="NadR/Ttd14 AAA" evidence="1">
    <location>
        <begin position="4"/>
        <end position="187"/>
    </location>
</feature>
<dbReference type="SUPFAM" id="SSF52540">
    <property type="entry name" value="P-loop containing nucleoside triphosphate hydrolases"/>
    <property type="match status" value="1"/>
</dbReference>
<evidence type="ECO:0000313" key="2">
    <source>
        <dbReference type="EMBL" id="GHE44562.1"/>
    </source>
</evidence>
<dbReference type="GO" id="GO:0005524">
    <property type="term" value="F:ATP binding"/>
    <property type="evidence" value="ECO:0007669"/>
    <property type="project" value="UniProtKB-KW"/>
</dbReference>
<evidence type="ECO:0000313" key="3">
    <source>
        <dbReference type="Proteomes" id="UP000603227"/>
    </source>
</evidence>
<gene>
    <name evidence="2" type="primary">mmyX</name>
    <name evidence="2" type="ORF">GCM10017771_64730</name>
</gene>
<dbReference type="InterPro" id="IPR038727">
    <property type="entry name" value="NadR/Ttd14_AAA_dom"/>
</dbReference>
<keyword evidence="2" id="KW-0067">ATP-binding</keyword>
<name>A0A918ZCN8_9ACTN</name>